<evidence type="ECO:0000313" key="1">
    <source>
        <dbReference type="EMBL" id="ASV75445.1"/>
    </source>
</evidence>
<dbReference type="AlphaFoldDB" id="A0A286RHJ6"/>
<reference evidence="1 2" key="1">
    <citation type="journal article" name="Front. Microbiol.">
        <title>Sugar Metabolism of the First Thermophilic Planctomycete Thermogutta terrifontis: Comparative Genomic and Transcriptomic Approaches.</title>
        <authorList>
            <person name="Elcheninov A.G."/>
            <person name="Menzel P."/>
            <person name="Gudbergsdottir S.R."/>
            <person name="Slesarev A.I."/>
            <person name="Kadnikov V.V."/>
            <person name="Krogh A."/>
            <person name="Bonch-Osmolovskaya E.A."/>
            <person name="Peng X."/>
            <person name="Kublanov I.V."/>
        </authorList>
    </citation>
    <scope>NUCLEOTIDE SEQUENCE [LARGE SCALE GENOMIC DNA]</scope>
    <source>
        <strain evidence="1 2">R1</strain>
    </source>
</reference>
<dbReference type="Proteomes" id="UP000215086">
    <property type="component" value="Chromosome"/>
</dbReference>
<dbReference type="KEGG" id="ttf:THTE_2843"/>
<dbReference type="EMBL" id="CP018477">
    <property type="protein sequence ID" value="ASV75445.1"/>
    <property type="molecule type" value="Genomic_DNA"/>
</dbReference>
<sequence length="37" mass="4076">MALMKVFSGRFMNRPYRVRSDSLLGAASSEGPACRGR</sequence>
<proteinExistence type="predicted"/>
<evidence type="ECO:0000313" key="2">
    <source>
        <dbReference type="Proteomes" id="UP000215086"/>
    </source>
</evidence>
<gene>
    <name evidence="1" type="ORF">THTE_2843</name>
</gene>
<keyword evidence="2" id="KW-1185">Reference proteome</keyword>
<name>A0A286RHJ6_9BACT</name>
<accession>A0A286RHJ6</accession>
<protein>
    <submittedName>
        <fullName evidence="1">Uncharacterized protein</fullName>
    </submittedName>
</protein>
<organism evidence="1 2">
    <name type="scientific">Thermogutta terrifontis</name>
    <dbReference type="NCBI Taxonomy" id="1331910"/>
    <lineage>
        <taxon>Bacteria</taxon>
        <taxon>Pseudomonadati</taxon>
        <taxon>Planctomycetota</taxon>
        <taxon>Planctomycetia</taxon>
        <taxon>Pirellulales</taxon>
        <taxon>Thermoguttaceae</taxon>
        <taxon>Thermogutta</taxon>
    </lineage>
</organism>